<evidence type="ECO:0000256" key="2">
    <source>
        <dbReference type="ARBA" id="ARBA00022737"/>
    </source>
</evidence>
<accession>B4F9D3</accession>
<dbReference type="AlphaFoldDB" id="B4F9D3"/>
<dbReference type="InParanoid" id="B4F9D3"/>
<dbReference type="PaxDb" id="4577-GRMZM2G333448_P01"/>
<evidence type="ECO:0000256" key="3">
    <source>
        <dbReference type="ARBA" id="ARBA00022833"/>
    </source>
</evidence>
<dbReference type="EMBL" id="CM007648">
    <property type="protein sequence ID" value="ONM27223.1"/>
    <property type="molecule type" value="Genomic_DNA"/>
</dbReference>
<evidence type="ECO:0000259" key="4">
    <source>
        <dbReference type="PROSITE" id="PS50081"/>
    </source>
</evidence>
<reference evidence="5" key="1">
    <citation type="journal article" date="2009" name="PLoS Genet.">
        <title>Sequencing, mapping, and analysis of 27,455 maize full-length cDNAs.</title>
        <authorList>
            <person name="Soderlund C."/>
            <person name="Descour A."/>
            <person name="Kudrna D."/>
            <person name="Bomhoff M."/>
            <person name="Boyd L."/>
            <person name="Currie J."/>
            <person name="Angelova A."/>
            <person name="Collura K."/>
            <person name="Wissotski M."/>
            <person name="Ashley E."/>
            <person name="Morrow D."/>
            <person name="Fernandes J."/>
            <person name="Walbot V."/>
            <person name="Yu Y."/>
        </authorList>
    </citation>
    <scope>NUCLEOTIDE SEQUENCE</scope>
    <source>
        <strain evidence="5">B73</strain>
    </source>
</reference>
<dbReference type="SUPFAM" id="SSF57889">
    <property type="entry name" value="Cysteine-rich domain"/>
    <property type="match status" value="3"/>
</dbReference>
<keyword evidence="2" id="KW-0677">Repeat</keyword>
<dbReference type="PANTHER" id="PTHR47841:SF16">
    <property type="entry name" value="DC1 DOMAIN-CONTAINING PROTEIN"/>
    <property type="match status" value="1"/>
</dbReference>
<keyword evidence="3" id="KW-0862">Zinc</keyword>
<dbReference type="Pfam" id="PF03107">
    <property type="entry name" value="C1_2"/>
    <property type="match status" value="1"/>
</dbReference>
<dbReference type="HOGENOM" id="CLU_056082_1_0_1"/>
<feature type="domain" description="Phorbol-ester/DAG-type" evidence="4">
    <location>
        <begin position="133"/>
        <end position="193"/>
    </location>
</feature>
<proteinExistence type="evidence at transcript level"/>
<keyword evidence="1" id="KW-0479">Metal-binding</keyword>
<gene>
    <name evidence="6" type="ORF">ZEAMMB73_Zm00001d007624</name>
</gene>
<organism evidence="5">
    <name type="scientific">Zea mays</name>
    <name type="common">Maize</name>
    <dbReference type="NCBI Taxonomy" id="4577"/>
    <lineage>
        <taxon>Eukaryota</taxon>
        <taxon>Viridiplantae</taxon>
        <taxon>Streptophyta</taxon>
        <taxon>Embryophyta</taxon>
        <taxon>Tracheophyta</taxon>
        <taxon>Spermatophyta</taxon>
        <taxon>Magnoliopsida</taxon>
        <taxon>Liliopsida</taxon>
        <taxon>Poales</taxon>
        <taxon>Poaceae</taxon>
        <taxon>PACMAD clade</taxon>
        <taxon>Panicoideae</taxon>
        <taxon>Andropogonodae</taxon>
        <taxon>Andropogoneae</taxon>
        <taxon>Tripsacinae</taxon>
        <taxon>Zea</taxon>
    </lineage>
</organism>
<dbReference type="GO" id="GO:0046872">
    <property type="term" value="F:metal ion binding"/>
    <property type="evidence" value="ECO:0007669"/>
    <property type="project" value="UniProtKB-KW"/>
</dbReference>
<evidence type="ECO:0000313" key="6">
    <source>
        <dbReference type="EMBL" id="ONM27223.1"/>
    </source>
</evidence>
<dbReference type="OMA" id="HPLCARM"/>
<dbReference type="InterPro" id="IPR002219">
    <property type="entry name" value="PKC_DAG/PE"/>
</dbReference>
<evidence type="ECO:0000256" key="1">
    <source>
        <dbReference type="ARBA" id="ARBA00022723"/>
    </source>
</evidence>
<sequence length="238" mass="24658">MCGSKKSVAYFAHDRAHRLLPIAGGDDFTCGGCLVAGAGPRYRCAHPGCSFTVHEACARRSPRTLRSAVHPLHRLRRREAAGADGSGGGGGCEVCGEAVERACYACVACGVAVHPLCARMPGSARGPAHPDDGHEAWLVRVASPPDDGDGKQKQKQAAGCGSCGRALGAWRYRCVTCAAELHPRCLVPAVDQCRGAGEGEAGRAGSAASSCCLGLVHDLTRCLATLGTALHYRGYYNG</sequence>
<dbReference type="InterPro" id="IPR004146">
    <property type="entry name" value="DC1"/>
</dbReference>
<name>B4F9D3_MAIZE</name>
<dbReference type="eggNOG" id="ENOG502R4SX">
    <property type="taxonomic scope" value="Eukaryota"/>
</dbReference>
<reference evidence="6" key="2">
    <citation type="submission" date="2015-12" db="EMBL/GenBank/DDBJ databases">
        <title>Update maize B73 reference genome by single molecule sequencing technologies.</title>
        <authorList>
            <consortium name="Maize Genome Sequencing Project"/>
            <person name="Ware D."/>
        </authorList>
    </citation>
    <scope>NUCLEOTIDE SEQUENCE [LARGE SCALE GENOMIC DNA]</scope>
    <source>
        <tissue evidence="6">Seedling</tissue>
    </source>
</reference>
<dbReference type="PANTHER" id="PTHR47841">
    <property type="entry name" value="DIACYLGLYCEROL KINASE THETA-LIKE-RELATED"/>
    <property type="match status" value="1"/>
</dbReference>
<evidence type="ECO:0000313" key="5">
    <source>
        <dbReference type="EMBL" id="ACF78726.1"/>
    </source>
</evidence>
<dbReference type="InterPro" id="IPR046349">
    <property type="entry name" value="C1-like_sf"/>
</dbReference>
<dbReference type="PROSITE" id="PS50081">
    <property type="entry name" value="ZF_DAG_PE_2"/>
    <property type="match status" value="1"/>
</dbReference>
<dbReference type="EMBL" id="BT033721">
    <property type="protein sequence ID" value="ACF78726.1"/>
    <property type="molecule type" value="mRNA"/>
</dbReference>
<dbReference type="KEGG" id="zma:100191590"/>
<dbReference type="OrthoDB" id="681498at2759"/>
<protein>
    <recommendedName>
        <fullName evidence="4">Phorbol-ester/DAG-type domain-containing protein</fullName>
    </recommendedName>
</protein>